<feature type="domain" description="Metallo-beta-lactamase" evidence="1">
    <location>
        <begin position="82"/>
        <end position="113"/>
    </location>
</feature>
<reference evidence="2" key="1">
    <citation type="journal article" date="2015" name="Nature">
        <title>Complex archaea that bridge the gap between prokaryotes and eukaryotes.</title>
        <authorList>
            <person name="Spang A."/>
            <person name="Saw J.H."/>
            <person name="Jorgensen S.L."/>
            <person name="Zaremba-Niedzwiedzka K."/>
            <person name="Martijn J."/>
            <person name="Lind A.E."/>
            <person name="van Eijk R."/>
            <person name="Schleper C."/>
            <person name="Guy L."/>
            <person name="Ettema T.J."/>
        </authorList>
    </citation>
    <scope>NUCLEOTIDE SEQUENCE</scope>
</reference>
<dbReference type="Gene3D" id="3.60.15.10">
    <property type="entry name" value="Ribonuclease Z/Hydroxyacylglutathione hydrolase-like"/>
    <property type="match status" value="2"/>
</dbReference>
<gene>
    <name evidence="2" type="ORF">LCGC14_0412740</name>
</gene>
<dbReference type="InterPro" id="IPR036866">
    <property type="entry name" value="RibonucZ/Hydroxyglut_hydro"/>
</dbReference>
<dbReference type="InterPro" id="IPR001279">
    <property type="entry name" value="Metallo-B-lactamas"/>
</dbReference>
<comment type="caution">
    <text evidence="2">The sequence shown here is derived from an EMBL/GenBank/DDBJ whole genome shotgun (WGS) entry which is preliminary data.</text>
</comment>
<dbReference type="PANTHER" id="PTHR43694">
    <property type="entry name" value="RIBONUCLEASE J"/>
    <property type="match status" value="1"/>
</dbReference>
<dbReference type="AlphaFoldDB" id="A0A0F9ST87"/>
<accession>A0A0F9ST87</accession>
<dbReference type="EMBL" id="LAZR01000366">
    <property type="protein sequence ID" value="KKN72220.1"/>
    <property type="molecule type" value="Genomic_DNA"/>
</dbReference>
<name>A0A0F9ST87_9ZZZZ</name>
<dbReference type="Pfam" id="PF00753">
    <property type="entry name" value="Lactamase_B"/>
    <property type="match status" value="1"/>
</dbReference>
<dbReference type="SUPFAM" id="SSF56281">
    <property type="entry name" value="Metallo-hydrolase/oxidoreductase"/>
    <property type="match status" value="1"/>
</dbReference>
<dbReference type="PANTHER" id="PTHR43694:SF1">
    <property type="entry name" value="RIBONUCLEASE J"/>
    <property type="match status" value="1"/>
</dbReference>
<organism evidence="2">
    <name type="scientific">marine sediment metagenome</name>
    <dbReference type="NCBI Taxonomy" id="412755"/>
    <lineage>
        <taxon>unclassified sequences</taxon>
        <taxon>metagenomes</taxon>
        <taxon>ecological metagenomes</taxon>
    </lineage>
</organism>
<evidence type="ECO:0000313" key="2">
    <source>
        <dbReference type="EMBL" id="KKN72220.1"/>
    </source>
</evidence>
<sequence length="506" mass="57706">MTSITIFDGNDTIGGNKIHLEENGHGILLDFGMNFKKYGAFFQQFISPRPMRGIYDLIQLNLIPKLDIYRNDLIPRGLDVSSYPSLNIDAIVLSHAHMDHCGNIGLLKPEYPIIASPSTIMLLKALLDSSSTMLGSDVVYYALKKPKKDGRILETDRYKDTGRDFICTEKFSDSLHDFFSITTKSRKKFDAGNLSVLQDYSSHFKINAYEVDHSIYGATAYVIYGDNTIAYSGDFRLHGKKGHKSEEFIKKAKDASILIIEGTRAAREAVNESEVIVYNECLKAAEDAKGLIIADFTARNFERLEMFKLIAKKIGRTLIITSKDAYLLNALEKADGIDRIKDLRIYGDLKSTNRGWENFLSTKERDINFIDPVEITKDPRSYLICFSLYDIKNLLDIKPKEGTYIYSSSEAFEEESEFDFLRLNNWLKFFKFQIVGFEVFEEGDKFKPRFIKGYHASGHVSKTDLRKAIETIDPDVLIPIHTDNPKWFSENFDNALLLEDGKPHKV</sequence>
<proteinExistence type="predicted"/>
<protein>
    <recommendedName>
        <fullName evidence="1">Metallo-beta-lactamase domain-containing protein</fullName>
    </recommendedName>
</protein>
<evidence type="ECO:0000259" key="1">
    <source>
        <dbReference type="Pfam" id="PF00753"/>
    </source>
</evidence>